<organism evidence="2 3">
    <name type="scientific">Argiope bruennichi</name>
    <name type="common">Wasp spider</name>
    <name type="synonym">Aranea bruennichi</name>
    <dbReference type="NCBI Taxonomy" id="94029"/>
    <lineage>
        <taxon>Eukaryota</taxon>
        <taxon>Metazoa</taxon>
        <taxon>Ecdysozoa</taxon>
        <taxon>Arthropoda</taxon>
        <taxon>Chelicerata</taxon>
        <taxon>Arachnida</taxon>
        <taxon>Araneae</taxon>
        <taxon>Araneomorphae</taxon>
        <taxon>Entelegynae</taxon>
        <taxon>Araneoidea</taxon>
        <taxon>Araneidae</taxon>
        <taxon>Argiope</taxon>
    </lineage>
</organism>
<dbReference type="SUPFAM" id="SSF53474">
    <property type="entry name" value="alpha/beta-Hydrolases"/>
    <property type="match status" value="1"/>
</dbReference>
<protein>
    <submittedName>
        <fullName evidence="2">Monoglyceride lipase like protein</fullName>
    </submittedName>
</protein>
<evidence type="ECO:0000313" key="3">
    <source>
        <dbReference type="Proteomes" id="UP000807504"/>
    </source>
</evidence>
<evidence type="ECO:0000313" key="2">
    <source>
        <dbReference type="EMBL" id="KAF8790400.1"/>
    </source>
</evidence>
<dbReference type="InterPro" id="IPR051044">
    <property type="entry name" value="MAG_DAG_Lipase"/>
</dbReference>
<comment type="caution">
    <text evidence="2">The sequence shown here is derived from an EMBL/GenBank/DDBJ whole genome shotgun (WGS) entry which is preliminary data.</text>
</comment>
<dbReference type="InterPro" id="IPR029058">
    <property type="entry name" value="AB_hydrolase_fold"/>
</dbReference>
<accession>A0A8T0FLX0</accession>
<gene>
    <name evidence="2" type="ORF">HNY73_005424</name>
</gene>
<dbReference type="Proteomes" id="UP000807504">
    <property type="component" value="Unassembled WGS sequence"/>
</dbReference>
<dbReference type="InterPro" id="IPR000073">
    <property type="entry name" value="AB_hydrolase_1"/>
</dbReference>
<evidence type="ECO:0000259" key="1">
    <source>
        <dbReference type="Pfam" id="PF12146"/>
    </source>
</evidence>
<reference evidence="2" key="2">
    <citation type="submission" date="2020-06" db="EMBL/GenBank/DDBJ databases">
        <authorList>
            <person name="Sheffer M."/>
        </authorList>
    </citation>
    <scope>NUCLEOTIDE SEQUENCE</scope>
</reference>
<keyword evidence="3" id="KW-1185">Reference proteome</keyword>
<reference evidence="2" key="1">
    <citation type="journal article" date="2020" name="bioRxiv">
        <title>Chromosome-level reference genome of the European wasp spider Argiope bruennichi: a resource for studies on range expansion and evolutionary adaptation.</title>
        <authorList>
            <person name="Sheffer M.M."/>
            <person name="Hoppe A."/>
            <person name="Krehenwinkel H."/>
            <person name="Uhl G."/>
            <person name="Kuss A.W."/>
            <person name="Jensen L."/>
            <person name="Jensen C."/>
            <person name="Gillespie R.G."/>
            <person name="Hoff K.J."/>
            <person name="Prost S."/>
        </authorList>
    </citation>
    <scope>NUCLEOTIDE SEQUENCE</scope>
</reference>
<feature type="domain" description="Serine aminopeptidase S33" evidence="1">
    <location>
        <begin position="29"/>
        <end position="249"/>
    </location>
</feature>
<proteinExistence type="predicted"/>
<dbReference type="Pfam" id="PF12146">
    <property type="entry name" value="Hydrolase_4"/>
    <property type="match status" value="1"/>
</dbReference>
<dbReference type="InterPro" id="IPR022742">
    <property type="entry name" value="Hydrolase_4"/>
</dbReference>
<dbReference type="EMBL" id="JABXBU010000011">
    <property type="protein sequence ID" value="KAF8790400.1"/>
    <property type="molecule type" value="Genomic_DNA"/>
</dbReference>
<name>A0A8T0FLX0_ARGBR</name>
<dbReference type="PRINTS" id="PR00111">
    <property type="entry name" value="ABHYDROLASE"/>
</dbReference>
<sequence length="289" mass="32807">MMPMRVHLARFTNDRGQPIMTYRWVPRGRPRALVLMLHSIAEHSMLYDRVGQTLATKGFYVFAHDHAGHGISGGERGHINDITDLVSDARLHVAFIRQAFPNYPMFILGHSVGGLIAMLVSYVMEIQGLILISPYLVSTEESVPRDFLPILRELDLRNPRRHIERADFPLMAADESVVRVLRMDHLCYSGDWTARTICSLLDLSESALDYLWRITAPFIIMHGIKDKVCDMEGPVRVTEESSSSDSQMKDGRVVMASAFALQLKTTGTQERSVRSELTEEICERKLHIE</sequence>
<dbReference type="PANTHER" id="PTHR11614">
    <property type="entry name" value="PHOSPHOLIPASE-RELATED"/>
    <property type="match status" value="1"/>
</dbReference>
<dbReference type="AlphaFoldDB" id="A0A8T0FLX0"/>
<dbReference type="Gene3D" id="3.40.50.1820">
    <property type="entry name" value="alpha/beta hydrolase"/>
    <property type="match status" value="1"/>
</dbReference>